<protein>
    <submittedName>
        <fullName evidence="1">Uncharacterized protein</fullName>
    </submittedName>
</protein>
<dbReference type="EMBL" id="JACXSI010000012">
    <property type="protein sequence ID" value="MBD3107918.1"/>
    <property type="molecule type" value="Genomic_DNA"/>
</dbReference>
<dbReference type="RefSeq" id="WP_190997462.1">
    <property type="nucleotide sequence ID" value="NZ_JACXSI010000012.1"/>
</dbReference>
<evidence type="ECO:0000313" key="1">
    <source>
        <dbReference type="EMBL" id="MBD3107918.1"/>
    </source>
</evidence>
<keyword evidence="2" id="KW-1185">Reference proteome</keyword>
<evidence type="ECO:0000313" key="2">
    <source>
        <dbReference type="Proteomes" id="UP000602076"/>
    </source>
</evidence>
<organism evidence="1 2">
    <name type="scientific">Peribacillus faecalis</name>
    <dbReference type="NCBI Taxonomy" id="2772559"/>
    <lineage>
        <taxon>Bacteria</taxon>
        <taxon>Bacillati</taxon>
        <taxon>Bacillota</taxon>
        <taxon>Bacilli</taxon>
        <taxon>Bacillales</taxon>
        <taxon>Bacillaceae</taxon>
        <taxon>Peribacillus</taxon>
    </lineage>
</organism>
<dbReference type="AlphaFoldDB" id="A0A927HC03"/>
<name>A0A927HC03_9BACI</name>
<comment type="caution">
    <text evidence="1">The sequence shown here is derived from an EMBL/GenBank/DDBJ whole genome shotgun (WGS) entry which is preliminary data.</text>
</comment>
<sequence length="310" mass="35896">MSNSIDTYIQEVLPAFFNTYDIPFEVIELVTHDIETRIYSCVSHWNDMEFRRVLLTTGFEEASFYEPKVNIELSCFVVVAIRNSLFENLVSNRKAAMTLGLNKSPIPGDDVKVFTQQVINHFKGTDFEEICDNLVWDESKDVFRDLKDKYPVAWNALAELSKWSNKAQVFEKLEYEPLKIAELQGTSIKEPRKMSKVIVQSGMDEKIDIDLLNVLSSLSVDVQPVFYTDCFKMLTRNIDKLFKVIEYVLRKDCLFMTSNFYISNGYVAKRKSLLRPAHFTYEVDENLKQFEGLHQTHLKAFKAVSQSILA</sequence>
<proteinExistence type="predicted"/>
<reference evidence="1" key="1">
    <citation type="submission" date="2020-09" db="EMBL/GenBank/DDBJ databases">
        <title>Bacillus faecalis sp. nov., a moderately halophilic bacterium isolated from cow faeces.</title>
        <authorList>
            <person name="Jiang L."/>
            <person name="Lee J."/>
        </authorList>
    </citation>
    <scope>NUCLEOTIDE SEQUENCE</scope>
    <source>
        <strain evidence="1">AGMB 02131</strain>
    </source>
</reference>
<accession>A0A927HC03</accession>
<dbReference type="Proteomes" id="UP000602076">
    <property type="component" value="Unassembled WGS sequence"/>
</dbReference>
<gene>
    <name evidence="1" type="ORF">IEO70_06025</name>
</gene>